<keyword evidence="4 6" id="KW-1133">Transmembrane helix</keyword>
<name>A0A166GHX2_9AGAM</name>
<keyword evidence="2 6" id="KW-0812">Transmembrane</keyword>
<proteinExistence type="inferred from homology"/>
<dbReference type="SUPFAM" id="SSF48317">
    <property type="entry name" value="Acid phosphatase/Vanadium-dependent haloperoxidase"/>
    <property type="match status" value="1"/>
</dbReference>
<dbReference type="PANTHER" id="PTHR11247">
    <property type="entry name" value="PALMITOYL-PROTEIN THIOESTERASE/DOLICHYLDIPHOSPHATASE 1"/>
    <property type="match status" value="1"/>
</dbReference>
<comment type="similarity">
    <text evidence="6">Belongs to the dolichyldiphosphatase family.</text>
</comment>
<dbReference type="OrthoDB" id="302705at2759"/>
<evidence type="ECO:0000256" key="3">
    <source>
        <dbReference type="ARBA" id="ARBA00022801"/>
    </source>
</evidence>
<feature type="transmembrane region" description="Helical" evidence="6">
    <location>
        <begin position="125"/>
        <end position="147"/>
    </location>
</feature>
<comment type="function">
    <text evidence="6">Required for efficient N-glycosylation. Necessary for maintaining optimal levels of dolichol-linked oligosaccharides. Hydrolyzes dolichyl pyrophosphate at a very high rate and dolichyl monophosphate at a much lower rate. Does not act on phosphatidate.</text>
</comment>
<keyword evidence="6" id="KW-0256">Endoplasmic reticulum</keyword>
<organism evidence="8 9">
    <name type="scientific">Sistotremastrum suecicum HHB10207 ss-3</name>
    <dbReference type="NCBI Taxonomy" id="1314776"/>
    <lineage>
        <taxon>Eukaryota</taxon>
        <taxon>Fungi</taxon>
        <taxon>Dikarya</taxon>
        <taxon>Basidiomycota</taxon>
        <taxon>Agaricomycotina</taxon>
        <taxon>Agaricomycetes</taxon>
        <taxon>Sistotremastrales</taxon>
        <taxon>Sistotremastraceae</taxon>
        <taxon>Sistotremastrum</taxon>
    </lineage>
</organism>
<dbReference type="Gene3D" id="1.20.144.10">
    <property type="entry name" value="Phosphatidic acid phosphatase type 2/haloperoxidase"/>
    <property type="match status" value="1"/>
</dbReference>
<feature type="transmembrane region" description="Helical" evidence="6">
    <location>
        <begin position="24"/>
        <end position="45"/>
    </location>
</feature>
<comment type="pathway">
    <text evidence="6">Protein modification; protein glycosylation.</text>
</comment>
<dbReference type="EMBL" id="KV428019">
    <property type="protein sequence ID" value="KZT41694.1"/>
    <property type="molecule type" value="Genomic_DNA"/>
</dbReference>
<dbReference type="EC" id="3.6.1.43" evidence="6"/>
<dbReference type="InterPro" id="IPR039667">
    <property type="entry name" value="Dolichyldiphosphatase_PAP2"/>
</dbReference>
<keyword evidence="5 6" id="KW-0472">Membrane</keyword>
<sequence>MSNDQIPRASLDVSHVLYDANSHVSLALALITLSPILIMPAYASAALLTRELVIIEMWLGQFACEGANWILKRMIKQERPLESAGQGYGFPSSHSQYMGYFATFLCCHFIFRHRFRSLGHPFIDFIRTSAVHVIIITWAGLVCYSRYHLTYHTVPQVMWGATFGVILGAAYYAVCELLPTAYPNSIFGQYRRALLDSVVASWFLIRDSWEVWPDGGYDQQWQSWKIQSVAQNQTRLKEKTK</sequence>
<dbReference type="Pfam" id="PF01569">
    <property type="entry name" value="PAP2"/>
    <property type="match status" value="1"/>
</dbReference>
<reference evidence="8 9" key="1">
    <citation type="journal article" date="2016" name="Mol. Biol. Evol.">
        <title>Comparative Genomics of Early-Diverging Mushroom-Forming Fungi Provides Insights into the Origins of Lignocellulose Decay Capabilities.</title>
        <authorList>
            <person name="Nagy L.G."/>
            <person name="Riley R."/>
            <person name="Tritt A."/>
            <person name="Adam C."/>
            <person name="Daum C."/>
            <person name="Floudas D."/>
            <person name="Sun H."/>
            <person name="Yadav J.S."/>
            <person name="Pangilinan J."/>
            <person name="Larsson K.H."/>
            <person name="Matsuura K."/>
            <person name="Barry K."/>
            <person name="Labutti K."/>
            <person name="Kuo R."/>
            <person name="Ohm R.A."/>
            <person name="Bhattacharya S.S."/>
            <person name="Shirouzu T."/>
            <person name="Yoshinaga Y."/>
            <person name="Martin F.M."/>
            <person name="Grigoriev I.V."/>
            <person name="Hibbett D.S."/>
        </authorList>
    </citation>
    <scope>NUCLEOTIDE SEQUENCE [LARGE SCALE GENOMIC DNA]</scope>
    <source>
        <strain evidence="8 9">HHB10207 ss-3</strain>
    </source>
</reference>
<comment type="subcellular location">
    <subcellularLocation>
        <location evidence="6">Endoplasmic reticulum membrane</location>
        <topology evidence="6">Multi-pass membrane protein</topology>
    </subcellularLocation>
    <subcellularLocation>
        <location evidence="1">Membrane</location>
        <topology evidence="1">Multi-pass membrane protein</topology>
    </subcellularLocation>
</comment>
<evidence type="ECO:0000259" key="7">
    <source>
        <dbReference type="Pfam" id="PF01569"/>
    </source>
</evidence>
<evidence type="ECO:0000256" key="5">
    <source>
        <dbReference type="ARBA" id="ARBA00023136"/>
    </source>
</evidence>
<protein>
    <recommendedName>
        <fullName evidence="6">Dolichyldiphosphatase</fullName>
        <ecNumber evidence="6">3.6.1.43</ecNumber>
    </recommendedName>
</protein>
<dbReference type="GO" id="GO:0047874">
    <property type="term" value="F:dolichyldiphosphatase activity"/>
    <property type="evidence" value="ECO:0007669"/>
    <property type="project" value="UniProtKB-UniRule"/>
</dbReference>
<evidence type="ECO:0000256" key="4">
    <source>
        <dbReference type="ARBA" id="ARBA00022989"/>
    </source>
</evidence>
<evidence type="ECO:0000256" key="1">
    <source>
        <dbReference type="ARBA" id="ARBA00004141"/>
    </source>
</evidence>
<gene>
    <name evidence="8" type="ORF">SISSUDRAFT_981493</name>
</gene>
<evidence type="ECO:0000313" key="9">
    <source>
        <dbReference type="Proteomes" id="UP000076798"/>
    </source>
</evidence>
<dbReference type="UniPathway" id="UPA00378"/>
<dbReference type="STRING" id="1314776.A0A166GHX2"/>
<feature type="transmembrane region" description="Helical" evidence="6">
    <location>
        <begin position="159"/>
        <end position="182"/>
    </location>
</feature>
<dbReference type="InterPro" id="IPR000326">
    <property type="entry name" value="PAP2/HPO"/>
</dbReference>
<evidence type="ECO:0000313" key="8">
    <source>
        <dbReference type="EMBL" id="KZT41694.1"/>
    </source>
</evidence>
<dbReference type="PANTHER" id="PTHR11247:SF1">
    <property type="entry name" value="DOLICHYLDIPHOSPHATASE 1"/>
    <property type="match status" value="1"/>
</dbReference>
<dbReference type="AlphaFoldDB" id="A0A166GHX2"/>
<keyword evidence="3 6" id="KW-0378">Hydrolase</keyword>
<dbReference type="CDD" id="cd03382">
    <property type="entry name" value="PAP2_dolichyldiphosphatase"/>
    <property type="match status" value="1"/>
</dbReference>
<feature type="domain" description="Phosphatidic acid phosphatase type 2/haloperoxidase" evidence="7">
    <location>
        <begin position="82"/>
        <end position="173"/>
    </location>
</feature>
<keyword evidence="9" id="KW-1185">Reference proteome</keyword>
<evidence type="ECO:0000256" key="2">
    <source>
        <dbReference type="ARBA" id="ARBA00022692"/>
    </source>
</evidence>
<dbReference type="GO" id="GO:0005789">
    <property type="term" value="C:endoplasmic reticulum membrane"/>
    <property type="evidence" value="ECO:0007669"/>
    <property type="project" value="UniProtKB-SubCell"/>
</dbReference>
<dbReference type="GO" id="GO:0008610">
    <property type="term" value="P:lipid biosynthetic process"/>
    <property type="evidence" value="ECO:0007669"/>
    <property type="project" value="TreeGrafter"/>
</dbReference>
<comment type="catalytic activity">
    <reaction evidence="6">
        <text>a di-trans,poly-cis-dolichyl diphosphate + H2O = a di-trans,poly-cis-dolichyl phosphate + phosphate + H(+)</text>
        <dbReference type="Rhea" id="RHEA:14385"/>
        <dbReference type="Rhea" id="RHEA-COMP:19498"/>
        <dbReference type="Rhea" id="RHEA-COMP:19506"/>
        <dbReference type="ChEBI" id="CHEBI:15377"/>
        <dbReference type="ChEBI" id="CHEBI:15378"/>
        <dbReference type="ChEBI" id="CHEBI:43474"/>
        <dbReference type="ChEBI" id="CHEBI:57497"/>
        <dbReference type="ChEBI" id="CHEBI:57683"/>
        <dbReference type="EC" id="3.6.1.43"/>
    </reaction>
</comment>
<feature type="transmembrane region" description="Helical" evidence="6">
    <location>
        <begin position="97"/>
        <end position="113"/>
    </location>
</feature>
<dbReference type="InterPro" id="IPR036938">
    <property type="entry name" value="PAP2/HPO_sf"/>
</dbReference>
<dbReference type="Proteomes" id="UP000076798">
    <property type="component" value="Unassembled WGS sequence"/>
</dbReference>
<dbReference type="GO" id="GO:0006487">
    <property type="term" value="P:protein N-linked glycosylation"/>
    <property type="evidence" value="ECO:0007669"/>
    <property type="project" value="UniProtKB-UniRule"/>
</dbReference>
<evidence type="ECO:0000256" key="6">
    <source>
        <dbReference type="RuleBase" id="RU367078"/>
    </source>
</evidence>
<accession>A0A166GHX2</accession>